<dbReference type="RefSeq" id="WP_141815058.1">
    <property type="nucleotide sequence ID" value="NZ_VFPL01000001.1"/>
</dbReference>
<accession>A0A5M9GUE7</accession>
<protein>
    <submittedName>
        <fullName evidence="1">Uncharacterized protein</fullName>
    </submittedName>
</protein>
<evidence type="ECO:0000313" key="1">
    <source>
        <dbReference type="EMBL" id="KAA8478216.1"/>
    </source>
</evidence>
<comment type="caution">
    <text evidence="1">The sequence shown here is derived from an EMBL/GenBank/DDBJ whole genome shotgun (WGS) entry which is preliminary data.</text>
</comment>
<dbReference type="Proteomes" id="UP000322918">
    <property type="component" value="Unassembled WGS sequence"/>
</dbReference>
<name>A0A5M9GUE7_9SPHI</name>
<dbReference type="EMBL" id="VWNE01000034">
    <property type="protein sequence ID" value="KAA8478216.1"/>
    <property type="molecule type" value="Genomic_DNA"/>
</dbReference>
<dbReference type="OrthoDB" id="1434275at2"/>
<reference evidence="1 2" key="1">
    <citation type="submission" date="2019-09" db="EMBL/GenBank/DDBJ databases">
        <title>Pararcticibacter amylolyticus gen. nov., sp. nov., isolated from a rottenly hemp rope, and reclassification of Pedobacter tournemirensis as Pararcticibacter tournemirensis comb. nov.</title>
        <authorList>
            <person name="Cai Y."/>
        </authorList>
    </citation>
    <scope>NUCLEOTIDE SEQUENCE [LARGE SCALE GENOMIC DNA]</scope>
    <source>
        <strain evidence="1 2">TF5-37.2-LB10</strain>
    </source>
</reference>
<proteinExistence type="predicted"/>
<gene>
    <name evidence="1" type="ORF">F1649_17930</name>
</gene>
<evidence type="ECO:0000313" key="2">
    <source>
        <dbReference type="Proteomes" id="UP000322918"/>
    </source>
</evidence>
<sequence>MDFIFNELCFGNVATDIHAGKKGINNLLQVCKKGRESGMSRLAIRTDFYEQYLAENYCVRDWLSDPSVTRTYKDLLLSIVRHPYIEDGDTSTEERFISSYGFLNEEKNTSVEGLAVAYLYKTIAVSLCSAEKWNSHEIDIRFSEADSEDQNIKVRHASQISHIEQHKDWIISRLGIKLAVTDLQIQQKAISLRDDHGKDLLLKFSKKLIRSPYVTRVINSLPFNPHNNDFVKSCYPDGRVELVLTGTDQGLGLVIQTTGTTLLETEAVAAILREEFNNEY</sequence>
<dbReference type="AlphaFoldDB" id="A0A5M9GUE7"/>
<organism evidence="1 2">
    <name type="scientific">Arcticibacter tournemirensis</name>
    <dbReference type="NCBI Taxonomy" id="699437"/>
    <lineage>
        <taxon>Bacteria</taxon>
        <taxon>Pseudomonadati</taxon>
        <taxon>Bacteroidota</taxon>
        <taxon>Sphingobacteriia</taxon>
        <taxon>Sphingobacteriales</taxon>
        <taxon>Sphingobacteriaceae</taxon>
        <taxon>Arcticibacter</taxon>
    </lineage>
</organism>
<keyword evidence="2" id="KW-1185">Reference proteome</keyword>